<feature type="region of interest" description="Disordered" evidence="1">
    <location>
        <begin position="1"/>
        <end position="33"/>
    </location>
</feature>
<evidence type="ECO:0008006" key="4">
    <source>
        <dbReference type="Google" id="ProtNLM"/>
    </source>
</evidence>
<name>A0ABQ4RVI4_9HYPH</name>
<organism evidence="2 3">
    <name type="scientific">Methylobacterium iners</name>
    <dbReference type="NCBI Taxonomy" id="418707"/>
    <lineage>
        <taxon>Bacteria</taxon>
        <taxon>Pseudomonadati</taxon>
        <taxon>Pseudomonadota</taxon>
        <taxon>Alphaproteobacteria</taxon>
        <taxon>Hyphomicrobiales</taxon>
        <taxon>Methylobacteriaceae</taxon>
        <taxon>Methylobacterium</taxon>
    </lineage>
</organism>
<dbReference type="Pfam" id="PF14384">
    <property type="entry name" value="BrnA_antitoxin"/>
    <property type="match status" value="1"/>
</dbReference>
<dbReference type="Proteomes" id="UP001055125">
    <property type="component" value="Unassembled WGS sequence"/>
</dbReference>
<feature type="compositionally biased region" description="Acidic residues" evidence="1">
    <location>
        <begin position="19"/>
        <end position="32"/>
    </location>
</feature>
<dbReference type="RefSeq" id="WP_238243965.1">
    <property type="nucleotide sequence ID" value="NZ_BPQP01000029.1"/>
</dbReference>
<evidence type="ECO:0000256" key="1">
    <source>
        <dbReference type="SAM" id="MobiDB-lite"/>
    </source>
</evidence>
<protein>
    <recommendedName>
        <fullName evidence="4">BrnA antitoxin family protein</fullName>
    </recommendedName>
</protein>
<accession>A0ABQ4RVI4</accession>
<keyword evidence="3" id="KW-1185">Reference proteome</keyword>
<gene>
    <name evidence="2" type="ORF">OCOJLMKI_2011</name>
</gene>
<dbReference type="InterPro" id="IPR025528">
    <property type="entry name" value="BrnA_antitoxin"/>
</dbReference>
<sequence length="108" mass="12170">MSTAKHAPGYVPNAAYSQEDWDEVSDNPEWTEEDFRKARPFAEAFPALAEALRRARGPQKSPKKIPVTIRLDQGIVEAFKATGPGWQTRMNDVLRDAAQNLLRERMGT</sequence>
<comment type="caution">
    <text evidence="2">The sequence shown here is derived from an EMBL/GenBank/DDBJ whole genome shotgun (WGS) entry which is preliminary data.</text>
</comment>
<proteinExistence type="predicted"/>
<reference evidence="2" key="1">
    <citation type="journal article" date="2021" name="Front. Microbiol.">
        <title>Comprehensive Comparative Genomics and Phenotyping of Methylobacterium Species.</title>
        <authorList>
            <person name="Alessa O."/>
            <person name="Ogura Y."/>
            <person name="Fujitani Y."/>
            <person name="Takami H."/>
            <person name="Hayashi T."/>
            <person name="Sahin N."/>
            <person name="Tani A."/>
        </authorList>
    </citation>
    <scope>NUCLEOTIDE SEQUENCE</scope>
    <source>
        <strain evidence="2">DSM 19015</strain>
    </source>
</reference>
<reference evidence="2" key="2">
    <citation type="submission" date="2021-08" db="EMBL/GenBank/DDBJ databases">
        <authorList>
            <person name="Tani A."/>
            <person name="Ola A."/>
            <person name="Ogura Y."/>
            <person name="Katsura K."/>
            <person name="Hayashi T."/>
        </authorList>
    </citation>
    <scope>NUCLEOTIDE SEQUENCE</scope>
    <source>
        <strain evidence="2">DSM 19015</strain>
    </source>
</reference>
<evidence type="ECO:0000313" key="3">
    <source>
        <dbReference type="Proteomes" id="UP001055125"/>
    </source>
</evidence>
<dbReference type="EMBL" id="BPQP01000029">
    <property type="protein sequence ID" value="GJD94805.1"/>
    <property type="molecule type" value="Genomic_DNA"/>
</dbReference>
<evidence type="ECO:0000313" key="2">
    <source>
        <dbReference type="EMBL" id="GJD94805.1"/>
    </source>
</evidence>